<evidence type="ECO:0000256" key="1">
    <source>
        <dbReference type="SAM" id="MobiDB-lite"/>
    </source>
</evidence>
<proteinExistence type="predicted"/>
<keyword evidence="3" id="KW-1185">Reference proteome</keyword>
<gene>
    <name evidence="2" type="ORF">AKAME5_002516200</name>
</gene>
<feature type="region of interest" description="Disordered" evidence="1">
    <location>
        <begin position="110"/>
        <end position="139"/>
    </location>
</feature>
<comment type="caution">
    <text evidence="2">The sequence shown here is derived from an EMBL/GenBank/DDBJ whole genome shotgun (WGS) entry which is preliminary data.</text>
</comment>
<feature type="compositionally biased region" description="Polar residues" evidence="1">
    <location>
        <begin position="127"/>
        <end position="139"/>
    </location>
</feature>
<organism evidence="2 3">
    <name type="scientific">Lates japonicus</name>
    <name type="common">Japanese lates</name>
    <dbReference type="NCBI Taxonomy" id="270547"/>
    <lineage>
        <taxon>Eukaryota</taxon>
        <taxon>Metazoa</taxon>
        <taxon>Chordata</taxon>
        <taxon>Craniata</taxon>
        <taxon>Vertebrata</taxon>
        <taxon>Euteleostomi</taxon>
        <taxon>Actinopterygii</taxon>
        <taxon>Neopterygii</taxon>
        <taxon>Teleostei</taxon>
        <taxon>Neoteleostei</taxon>
        <taxon>Acanthomorphata</taxon>
        <taxon>Carangaria</taxon>
        <taxon>Carangaria incertae sedis</taxon>
        <taxon>Centropomidae</taxon>
        <taxon>Lates</taxon>
    </lineage>
</organism>
<dbReference type="EMBL" id="BRZM01001841">
    <property type="protein sequence ID" value="GLD73837.1"/>
    <property type="molecule type" value="Genomic_DNA"/>
</dbReference>
<feature type="region of interest" description="Disordered" evidence="1">
    <location>
        <begin position="71"/>
        <end position="91"/>
    </location>
</feature>
<dbReference type="AlphaFoldDB" id="A0AAD3NKY9"/>
<reference evidence="2" key="1">
    <citation type="submission" date="2022-08" db="EMBL/GenBank/DDBJ databases">
        <title>Genome sequencing of akame (Lates japonicus).</title>
        <authorList>
            <person name="Hashiguchi Y."/>
            <person name="Takahashi H."/>
        </authorList>
    </citation>
    <scope>NUCLEOTIDE SEQUENCE</scope>
    <source>
        <strain evidence="2">Kochi</strain>
    </source>
</reference>
<protein>
    <submittedName>
        <fullName evidence="2">NACHT, LRR and PYD domains-containing protein 3-like protein</fullName>
    </submittedName>
</protein>
<evidence type="ECO:0000313" key="3">
    <source>
        <dbReference type="Proteomes" id="UP001279410"/>
    </source>
</evidence>
<feature type="compositionally biased region" description="Basic and acidic residues" evidence="1">
    <location>
        <begin position="110"/>
        <end position="125"/>
    </location>
</feature>
<sequence length="139" mass="15937">MQVVVLFSFRIQQQRPDSPELSCLSLKSDVSKDWFIDFKGRRPSADQIVDQEAQRFPVLLEENIVTFEQAEEIRGSESSYPECLESPEEDEEVLSSVRMKSRGGAAEEFLNHTELPEESRQEELAKLSTQSSKRISLKI</sequence>
<dbReference type="Proteomes" id="UP001279410">
    <property type="component" value="Unassembled WGS sequence"/>
</dbReference>
<accession>A0AAD3NKY9</accession>
<name>A0AAD3NKY9_LATJO</name>
<evidence type="ECO:0000313" key="2">
    <source>
        <dbReference type="EMBL" id="GLD73837.1"/>
    </source>
</evidence>